<protein>
    <submittedName>
        <fullName evidence="1">Uncharacterized protein</fullName>
    </submittedName>
</protein>
<keyword evidence="2" id="KW-1185">Reference proteome</keyword>
<reference evidence="1 2" key="1">
    <citation type="submission" date="2020-08" db="EMBL/GenBank/DDBJ databases">
        <title>Functional genomics of gut bacteria from endangered species of beetles.</title>
        <authorList>
            <person name="Carlos-Shanley C."/>
        </authorList>
    </citation>
    <scope>NUCLEOTIDE SEQUENCE [LARGE SCALE GENOMIC DNA]</scope>
    <source>
        <strain evidence="1 2">S00198</strain>
    </source>
</reference>
<comment type="caution">
    <text evidence="1">The sequence shown here is derived from an EMBL/GenBank/DDBJ whole genome shotgun (WGS) entry which is preliminary data.</text>
</comment>
<name>A0A7X0U9J1_9BURK</name>
<sequence>MSKYRRKHNSTVPNGRFLQPAELERLLHGDTTPNVRIRAAKPDHISEGALEARRLMEQAAAALARQRSAQA</sequence>
<dbReference type="EMBL" id="JACHLK010000003">
    <property type="protein sequence ID" value="MBB6559605.1"/>
    <property type="molecule type" value="Genomic_DNA"/>
</dbReference>
<organism evidence="1 2">
    <name type="scientific">Acidovorax soli</name>
    <dbReference type="NCBI Taxonomy" id="592050"/>
    <lineage>
        <taxon>Bacteria</taxon>
        <taxon>Pseudomonadati</taxon>
        <taxon>Pseudomonadota</taxon>
        <taxon>Betaproteobacteria</taxon>
        <taxon>Burkholderiales</taxon>
        <taxon>Comamonadaceae</taxon>
        <taxon>Acidovorax</taxon>
    </lineage>
</organism>
<dbReference type="RefSeq" id="WP_184856997.1">
    <property type="nucleotide sequence ID" value="NZ_JACHLK010000003.1"/>
</dbReference>
<dbReference type="AlphaFoldDB" id="A0A7X0U9J1"/>
<proteinExistence type="predicted"/>
<evidence type="ECO:0000313" key="2">
    <source>
        <dbReference type="Proteomes" id="UP000575083"/>
    </source>
</evidence>
<accession>A0A7X0U9J1</accession>
<dbReference type="Proteomes" id="UP000575083">
    <property type="component" value="Unassembled WGS sequence"/>
</dbReference>
<gene>
    <name evidence="1" type="ORF">HNP48_002272</name>
</gene>
<evidence type="ECO:0000313" key="1">
    <source>
        <dbReference type="EMBL" id="MBB6559605.1"/>
    </source>
</evidence>